<protein>
    <submittedName>
        <fullName evidence="2">Uncharacterized protein</fullName>
    </submittedName>
</protein>
<evidence type="ECO:0000256" key="1">
    <source>
        <dbReference type="SAM" id="MobiDB-lite"/>
    </source>
</evidence>
<keyword evidence="5" id="KW-1185">Reference proteome</keyword>
<dbReference type="EMBL" id="FNCE01000003">
    <property type="protein sequence ID" value="SDF91434.1"/>
    <property type="molecule type" value="Genomic_DNA"/>
</dbReference>
<dbReference type="AlphaFoldDB" id="A0A1G7PYU5"/>
<name>A0A1G7PYU5_9PROT</name>
<proteinExistence type="predicted"/>
<dbReference type="EMBL" id="FNCE01000015">
    <property type="protein sequence ID" value="SDG48993.1"/>
    <property type="molecule type" value="Genomic_DNA"/>
</dbReference>
<evidence type="ECO:0000313" key="4">
    <source>
        <dbReference type="EMBL" id="SDG48993.1"/>
    </source>
</evidence>
<feature type="compositionally biased region" description="Basic and acidic residues" evidence="1">
    <location>
        <begin position="7"/>
        <end position="25"/>
    </location>
</feature>
<gene>
    <name evidence="2" type="ORF">SAMN05216241_103140</name>
    <name evidence="3" type="ORF">SAMN05216241_1123</name>
    <name evidence="4" type="ORF">SAMN05216241_11547</name>
</gene>
<feature type="region of interest" description="Disordered" evidence="1">
    <location>
        <begin position="1"/>
        <end position="31"/>
    </location>
</feature>
<accession>A0A1G7PYU5</accession>
<evidence type="ECO:0000313" key="3">
    <source>
        <dbReference type="EMBL" id="SDG42314.1"/>
    </source>
</evidence>
<dbReference type="EMBL" id="FNCE01000012">
    <property type="protein sequence ID" value="SDG42314.1"/>
    <property type="molecule type" value="Genomic_DNA"/>
</dbReference>
<sequence length="40" mass="4344">MIASVRTSERPTEPGPDGHRGDGTKFSRPMRAWPAAMFAA</sequence>
<dbReference type="Proteomes" id="UP000199415">
    <property type="component" value="Unassembled WGS sequence"/>
</dbReference>
<organism evidence="2 5">
    <name type="scientific">Limimonas halophila</name>
    <dbReference type="NCBI Taxonomy" id="1082479"/>
    <lineage>
        <taxon>Bacteria</taxon>
        <taxon>Pseudomonadati</taxon>
        <taxon>Pseudomonadota</taxon>
        <taxon>Alphaproteobacteria</taxon>
        <taxon>Rhodospirillales</taxon>
        <taxon>Rhodovibrionaceae</taxon>
        <taxon>Limimonas</taxon>
    </lineage>
</organism>
<evidence type="ECO:0000313" key="5">
    <source>
        <dbReference type="Proteomes" id="UP000199415"/>
    </source>
</evidence>
<evidence type="ECO:0000313" key="2">
    <source>
        <dbReference type="EMBL" id="SDF91434.1"/>
    </source>
</evidence>
<reference evidence="2 5" key="1">
    <citation type="submission" date="2016-10" db="EMBL/GenBank/DDBJ databases">
        <authorList>
            <person name="de Groot N.N."/>
        </authorList>
    </citation>
    <scope>NUCLEOTIDE SEQUENCE [LARGE SCALE GENOMIC DNA]</scope>
    <source>
        <strain evidence="2 5">DSM 25584</strain>
    </source>
</reference>